<accession>A0AAV2QDC4</accession>
<dbReference type="PANTHER" id="PTHR42643">
    <property type="entry name" value="IONOTROPIC RECEPTOR 20A-RELATED"/>
    <property type="match status" value="1"/>
</dbReference>
<organism evidence="8 9">
    <name type="scientific">Meganyctiphanes norvegica</name>
    <name type="common">Northern krill</name>
    <name type="synonym">Thysanopoda norvegica</name>
    <dbReference type="NCBI Taxonomy" id="48144"/>
    <lineage>
        <taxon>Eukaryota</taxon>
        <taxon>Metazoa</taxon>
        <taxon>Ecdysozoa</taxon>
        <taxon>Arthropoda</taxon>
        <taxon>Crustacea</taxon>
        <taxon>Multicrustacea</taxon>
        <taxon>Malacostraca</taxon>
        <taxon>Eumalacostraca</taxon>
        <taxon>Eucarida</taxon>
        <taxon>Euphausiacea</taxon>
        <taxon>Euphausiidae</taxon>
        <taxon>Meganyctiphanes</taxon>
    </lineage>
</organism>
<keyword evidence="3" id="KW-0812">Transmembrane</keyword>
<reference evidence="8 9" key="1">
    <citation type="submission" date="2024-05" db="EMBL/GenBank/DDBJ databases">
        <authorList>
            <person name="Wallberg A."/>
        </authorList>
    </citation>
    <scope>NUCLEOTIDE SEQUENCE [LARGE SCALE GENOMIC DNA]</scope>
</reference>
<evidence type="ECO:0000256" key="1">
    <source>
        <dbReference type="ARBA" id="ARBA00004651"/>
    </source>
</evidence>
<keyword evidence="2" id="KW-1003">Cell membrane</keyword>
<dbReference type="GO" id="GO:0005886">
    <property type="term" value="C:plasma membrane"/>
    <property type="evidence" value="ECO:0007669"/>
    <property type="project" value="UniProtKB-SubCell"/>
</dbReference>
<comment type="subcellular location">
    <subcellularLocation>
        <location evidence="1">Cell membrane</location>
        <topology evidence="1">Multi-pass membrane protein</topology>
    </subcellularLocation>
</comment>
<keyword evidence="4" id="KW-1133">Transmembrane helix</keyword>
<evidence type="ECO:0000256" key="6">
    <source>
        <dbReference type="ARBA" id="ARBA00023170"/>
    </source>
</evidence>
<keyword evidence="6" id="KW-0675">Receptor</keyword>
<sequence>YNGIMTSVLAVPAFEKPIDYLNDLPDAVNNRNYTIGVGGRSSSLLLLFKEANSGIYKEIWNLFDHDNPTETFPMNPFRVMDKIKYERFVFMTSIMQAKVQALINGPWRFHISKEGFKPSSFGLACSVGSPLRLIFERKIGQILAAGLWDKWFDEELFESFGNPPQDPRDKGLPKLTLNHIQAVFYLGLLVKNRETPVYIDA</sequence>
<dbReference type="PANTHER" id="PTHR42643:SF39">
    <property type="entry name" value="IONOTROPIC RECEPTOR 56A-RELATED"/>
    <property type="match status" value="1"/>
</dbReference>
<proteinExistence type="predicted"/>
<name>A0AAV2QDC4_MEGNR</name>
<comment type="caution">
    <text evidence="8">The sequence shown here is derived from an EMBL/GenBank/DDBJ whole genome shotgun (WGS) entry which is preliminary data.</text>
</comment>
<dbReference type="AlphaFoldDB" id="A0AAV2QDC4"/>
<feature type="non-terminal residue" evidence="8">
    <location>
        <position position="1"/>
    </location>
</feature>
<feature type="non-terminal residue" evidence="8">
    <location>
        <position position="201"/>
    </location>
</feature>
<dbReference type="Gene3D" id="3.40.190.10">
    <property type="entry name" value="Periplasmic binding protein-like II"/>
    <property type="match status" value="2"/>
</dbReference>
<evidence type="ECO:0000256" key="7">
    <source>
        <dbReference type="ARBA" id="ARBA00023180"/>
    </source>
</evidence>
<dbReference type="EMBL" id="CAXKWB010006151">
    <property type="protein sequence ID" value="CAL4081710.1"/>
    <property type="molecule type" value="Genomic_DNA"/>
</dbReference>
<keyword evidence="7" id="KW-0325">Glycoprotein</keyword>
<gene>
    <name evidence="8" type="ORF">MNOR_LOCUS11615</name>
</gene>
<keyword evidence="5" id="KW-0472">Membrane</keyword>
<dbReference type="InterPro" id="IPR052192">
    <property type="entry name" value="Insect_Ionotropic_Sensory_Rcpt"/>
</dbReference>
<evidence type="ECO:0000256" key="4">
    <source>
        <dbReference type="ARBA" id="ARBA00022989"/>
    </source>
</evidence>
<evidence type="ECO:0000313" key="8">
    <source>
        <dbReference type="EMBL" id="CAL4081710.1"/>
    </source>
</evidence>
<protein>
    <submittedName>
        <fullName evidence="8">Uncharacterized protein</fullName>
    </submittedName>
</protein>
<evidence type="ECO:0000313" key="9">
    <source>
        <dbReference type="Proteomes" id="UP001497623"/>
    </source>
</evidence>
<evidence type="ECO:0000256" key="5">
    <source>
        <dbReference type="ARBA" id="ARBA00023136"/>
    </source>
</evidence>
<evidence type="ECO:0000256" key="3">
    <source>
        <dbReference type="ARBA" id="ARBA00022692"/>
    </source>
</evidence>
<evidence type="ECO:0000256" key="2">
    <source>
        <dbReference type="ARBA" id="ARBA00022475"/>
    </source>
</evidence>
<keyword evidence="9" id="KW-1185">Reference proteome</keyword>
<dbReference type="SUPFAM" id="SSF53850">
    <property type="entry name" value="Periplasmic binding protein-like II"/>
    <property type="match status" value="1"/>
</dbReference>
<dbReference type="Proteomes" id="UP001497623">
    <property type="component" value="Unassembled WGS sequence"/>
</dbReference>